<evidence type="ECO:0000313" key="8">
    <source>
        <dbReference type="EMBL" id="SQI31689.1"/>
    </source>
</evidence>
<feature type="domain" description="Carrier" evidence="7">
    <location>
        <begin position="2048"/>
        <end position="2122"/>
    </location>
</feature>
<gene>
    <name evidence="8" type="primary">dhbF_1</name>
    <name evidence="8" type="ORF">NCTC10994_01988</name>
</gene>
<dbReference type="InterPro" id="IPR036736">
    <property type="entry name" value="ACP-like_sf"/>
</dbReference>
<sequence>MPVPTSRPSTTGLALTRAQTGVWFAQQLTPDNPIFNTSECIELRGTVDTDALVTAVRNAADDCEALVASFEVQHDGTVVQFPGQRRLDEPPVVDLRAGRARHTHGAPDVWAAAHEWMANDLARAIDPAVDLCVRAAVLRLADDRVVLYVCGHHLVFDAFGFSLFNRRIGEHYTALVTGAETPAHRFGPVEPVVREEQSYRDSDAFADDRAFWSGYLADVEEAVALRPGATGIARRSRAARFTLDARRQSGLAALGKSARGSWGDAVTALVAAYLRGATGREDLTLGFPVMNRLGSAALNVPMTAVNVVPLRLRPAARNTLSELVGQVRDSVALCRRHYRYRGEDIQRDLRLPAGSRGVIGPSVNVKPFGDRFRFADISAAVHSVARGPLQDFMITVRPLDESAGLEVFVDVDADIYDDEALQLHVARLEQLFDAVSTLDPATPLAQLPILTPGERERILQRWSASPDVPVEPGLTLVDLLDRQAEATPDVAAVADATTTLTYAQLRTRVDRLARHLVSEGLGGAAEPRIAIALPRTVEAVVAIFAVLETGAAYVPIDIDQPLERLAHVLSDASPAYVLTSPATDGRVADADPTVHRIRLDEIDLSGATELDGAGERGQVPVGRPAPTPDSVAYVIYTSGSTGRPKGVVAPHRGLVNLLHSHREQVFTRAEKEAGHEHLDLGLAWSLAFDASVQPLLWMLAGHTLHIVDELAQRDPALLTEQALRERWDFVELSPAQLDQVVEDGMLPEDAVSTLGFGGDAATARLWDNLRARRGAAFNFYGPTECSVDALVAEVHDSETPVVGRPVANLRAYLLDSGLAPVPPGTEGELYLSGPGVVRGYLDAPSLTAARFVANPFAGDSGDPVHARLYRTGDRVMWTPEGRIVYRGRVDNQVKVRGFRIELGEVDAALLRLPGVVRAVSAIHTDAAGTAQLVGYLVGDALDPVAARAQLTEWLPAAMVPAALVVLAELPLTSNGKLDRKALPAPDFGALVSSRAPSTDLERRLCELFSDILGLETVGVDDDFFALGGHSLSAAKLLARVRDSLGVELALREVFDHPTVAGLAVRCESAGVADGPERPPLVAGHHGDLVPLSFSQQRLWFLFRMDGPSPTYNVPLTVRLHGDVDHTAMRRAVADVLARHGSLRTVLTERDGTGLQRVLGEVETPFAVVETTPDTAEDDVRSAARYAFDLEREIPLRVRLFTVAPGESILLLLVHHIASDELSTPILLRDLGAYYAAHTGGAPAQPAPLPVQYTDYAVWQRELLGDPQDETTVAGRQLAFWRSELAGLPAELDLPTDRSRPAVASFAGGGVEVEVPPGLAEAVRAAGRDTGATMFMMVHAAVALALSHSGAGEDIPIGSPTAGRPASELDDLVGFFVNMVVLRTDLSGDPTVRELLARIKSADIAAYAHQDVSFDRVVEALEPERSASRHPLFQVMAQYRNPPALTAFEDLSPDVSLVPNDAAMFDLTFDVVDTPDGSMRVRVEYARDLFDHHTAESFAARVVRAFAALAGDPDRVLSRIDLLSDAERERLRAGRPNPDTERPESGPATLVDLFARTVAAVPDQPAVVSAAKTVTFAELDAWSDRIADALLGRGAGPETIVGLRISRGSAVVAAILGVWKSGGAYLALDPDYPAERIDYMMRDAGVTVVLDDAAVAQCGAAQTNPVPAAGPRGLAGADDAAYVVYTSGSTGQPKGVVVPHRGVVNLWETVRSRTYGDPEERRLRVLLSYTFAFDSSVEQLLAMLGGHTVHVLPDALTADAEGIVGYVREHRIDALDCAPVLMTQLVAEGLLDADAVHRPTVLAVGGEAVPAELWATLASTPGLRALNIYGPTECTVDATAALMTPDLAPHIGEPVVGGRALVLDHYLRPVPPGVPGELYVGGPHVTRGYLGRYGLTASRFVADPFGAPGSRLYRTGDTVRWTSRAPHRLEYLGRKDDQVKIRGFRIELGEIETVLAGHPAVSGAAVLAREDEPGRRRLVGYIIVPGSALHGSAEVDGEAVRAYAAERLPAHMVPAAVVVLGEFPLTANGKVDRAALPSPVFAPTSAGRQADNDVERRLCDVVAAVLGLDAVGVDDDFFSLGGDSIVSIQLVSKARAAGLRFTARHVFEHRTVAGLSGVVELDAGGGHTDIEAAIGSVPATPIVHDLLERGGPYARYAQSRLLRTPEGLTLESLTGAVQSVLDVHDALRSVFDSAARTLEILPVGAVRAADVVTRVDISGLDDPSPVIVAATEDAYAALDPASGELVRVVFFDAGPGAQGRVLLAVHHLVIDGVSWRILVPDLADAVAGTAPVRSGTPLRVWARGLLEAAPARRAELPMWSRITSGEGRVRIGSRSVDPERDTMSATAQAHVEVPVAVTEALLTTVPEQFHAGVEDVLLAALALATARVCGAGAVAVDLEGHGREEQAVPEADLSGTVGWFTSLYPVRLDVSGTDLDAAFGAGRDAGEALKRVKEQLREIPDSGIGFGILRYLDDEGRRVLASAVVPEIGFNYLGRLTLGEAEGRPWSSAPESSALGGATEADMPVNHALEIGVFTDETVEGPMLRGSFGYSPALVPEHLVADLVSAWVAALEALALHASAGDAGGFTPSDLTLGGLDQSEIDEFAMEFG</sequence>
<evidence type="ECO:0000256" key="3">
    <source>
        <dbReference type="ARBA" id="ARBA00022450"/>
    </source>
</evidence>
<dbReference type="GO" id="GO:0031177">
    <property type="term" value="F:phosphopantetheine binding"/>
    <property type="evidence" value="ECO:0007669"/>
    <property type="project" value="InterPro"/>
</dbReference>
<dbReference type="FunFam" id="1.10.1200.10:FF:000016">
    <property type="entry name" value="Non-ribosomal peptide synthase"/>
    <property type="match status" value="1"/>
</dbReference>
<dbReference type="Pfam" id="PF13193">
    <property type="entry name" value="AMP-binding_C"/>
    <property type="match status" value="1"/>
</dbReference>
<evidence type="ECO:0000256" key="1">
    <source>
        <dbReference type="ARBA" id="ARBA00001957"/>
    </source>
</evidence>
<dbReference type="PANTHER" id="PTHR45527">
    <property type="entry name" value="NONRIBOSOMAL PEPTIDE SYNTHETASE"/>
    <property type="match status" value="1"/>
</dbReference>
<dbReference type="SMART" id="SM00823">
    <property type="entry name" value="PKS_PP"/>
    <property type="match status" value="2"/>
</dbReference>
<dbReference type="EMBL" id="LS483468">
    <property type="protein sequence ID" value="SQI31689.1"/>
    <property type="molecule type" value="Genomic_DNA"/>
</dbReference>
<accession>A0A2X4TZ36</accession>
<dbReference type="InterPro" id="IPR045851">
    <property type="entry name" value="AMP-bd_C_sf"/>
</dbReference>
<evidence type="ECO:0000256" key="6">
    <source>
        <dbReference type="ARBA" id="ARBA00023194"/>
    </source>
</evidence>
<dbReference type="PROSITE" id="PS00455">
    <property type="entry name" value="AMP_BINDING"/>
    <property type="match status" value="2"/>
</dbReference>
<dbReference type="Gene3D" id="3.30.559.10">
    <property type="entry name" value="Chloramphenicol acetyltransferase-like domain"/>
    <property type="match status" value="3"/>
</dbReference>
<feature type="domain" description="Carrier" evidence="7">
    <location>
        <begin position="995"/>
        <end position="1070"/>
    </location>
</feature>
<evidence type="ECO:0000256" key="4">
    <source>
        <dbReference type="ARBA" id="ARBA00022553"/>
    </source>
</evidence>
<dbReference type="InterPro" id="IPR020845">
    <property type="entry name" value="AMP-binding_CS"/>
</dbReference>
<dbReference type="InterPro" id="IPR025110">
    <property type="entry name" value="AMP-bd_C"/>
</dbReference>
<keyword evidence="3" id="KW-0596">Phosphopantetheine</keyword>
<dbReference type="InterPro" id="IPR023213">
    <property type="entry name" value="CAT-like_dom_sf"/>
</dbReference>
<dbReference type="Gene3D" id="3.40.50.980">
    <property type="match status" value="4"/>
</dbReference>
<dbReference type="Pfam" id="PF00668">
    <property type="entry name" value="Condensation"/>
    <property type="match status" value="3"/>
</dbReference>
<dbReference type="SUPFAM" id="SSF47336">
    <property type="entry name" value="ACP-like"/>
    <property type="match status" value="2"/>
</dbReference>
<comment type="cofactor">
    <cofactor evidence="1">
        <name>pantetheine 4'-phosphate</name>
        <dbReference type="ChEBI" id="CHEBI:47942"/>
    </cofactor>
</comment>
<proteinExistence type="inferred from homology"/>
<dbReference type="UniPathway" id="UPA00011"/>
<dbReference type="GO" id="GO:0044550">
    <property type="term" value="P:secondary metabolite biosynthetic process"/>
    <property type="evidence" value="ECO:0007669"/>
    <property type="project" value="TreeGrafter"/>
</dbReference>
<dbReference type="Pfam" id="PF00501">
    <property type="entry name" value="AMP-binding"/>
    <property type="match status" value="2"/>
</dbReference>
<evidence type="ECO:0000313" key="9">
    <source>
        <dbReference type="Proteomes" id="UP000249091"/>
    </source>
</evidence>
<keyword evidence="6" id="KW-0045">Antibiotic biosynthesis</keyword>
<comment type="similarity">
    <text evidence="2">Belongs to the ATP-dependent AMP-binding enzyme family.</text>
</comment>
<organism evidence="8 9">
    <name type="scientific">Rhodococcus coprophilus</name>
    <dbReference type="NCBI Taxonomy" id="38310"/>
    <lineage>
        <taxon>Bacteria</taxon>
        <taxon>Bacillati</taxon>
        <taxon>Actinomycetota</taxon>
        <taxon>Actinomycetes</taxon>
        <taxon>Mycobacteriales</taxon>
        <taxon>Nocardiaceae</taxon>
        <taxon>Rhodococcus</taxon>
    </lineage>
</organism>
<evidence type="ECO:0000256" key="5">
    <source>
        <dbReference type="ARBA" id="ARBA00022737"/>
    </source>
</evidence>
<evidence type="ECO:0000256" key="2">
    <source>
        <dbReference type="ARBA" id="ARBA00006432"/>
    </source>
</evidence>
<keyword evidence="5" id="KW-0677">Repeat</keyword>
<dbReference type="GO" id="GO:0072330">
    <property type="term" value="P:monocarboxylic acid biosynthetic process"/>
    <property type="evidence" value="ECO:0007669"/>
    <property type="project" value="UniProtKB-ARBA"/>
</dbReference>
<keyword evidence="9" id="KW-1185">Reference proteome</keyword>
<dbReference type="GO" id="GO:0008610">
    <property type="term" value="P:lipid biosynthetic process"/>
    <property type="evidence" value="ECO:0007669"/>
    <property type="project" value="UniProtKB-ARBA"/>
</dbReference>
<evidence type="ECO:0000259" key="7">
    <source>
        <dbReference type="PROSITE" id="PS50075"/>
    </source>
</evidence>
<dbReference type="FunFam" id="1.10.1200.10:FF:000005">
    <property type="entry name" value="Nonribosomal peptide synthetase 1"/>
    <property type="match status" value="1"/>
</dbReference>
<dbReference type="FunFam" id="3.30.300.30:FF:000010">
    <property type="entry name" value="Enterobactin synthetase component F"/>
    <property type="match status" value="2"/>
</dbReference>
<dbReference type="SUPFAM" id="SSF56801">
    <property type="entry name" value="Acetyl-CoA synthetase-like"/>
    <property type="match status" value="2"/>
</dbReference>
<dbReference type="GO" id="GO:0043041">
    <property type="term" value="P:amino acid activation for nonribosomal peptide biosynthetic process"/>
    <property type="evidence" value="ECO:0007669"/>
    <property type="project" value="TreeGrafter"/>
</dbReference>
<dbReference type="PROSITE" id="PS50075">
    <property type="entry name" value="CARRIER"/>
    <property type="match status" value="2"/>
</dbReference>
<dbReference type="InterPro" id="IPR010071">
    <property type="entry name" value="AA_adenyl_dom"/>
</dbReference>
<dbReference type="NCBIfam" id="TIGR01720">
    <property type="entry name" value="NRPS-para261"/>
    <property type="match status" value="1"/>
</dbReference>
<dbReference type="PROSITE" id="PS00012">
    <property type="entry name" value="PHOSPHOPANTETHEINE"/>
    <property type="match status" value="2"/>
</dbReference>
<dbReference type="Pfam" id="PF00550">
    <property type="entry name" value="PP-binding"/>
    <property type="match status" value="2"/>
</dbReference>
<dbReference type="CDD" id="cd05930">
    <property type="entry name" value="A_NRPS"/>
    <property type="match status" value="2"/>
</dbReference>
<dbReference type="SUPFAM" id="SSF52777">
    <property type="entry name" value="CoA-dependent acyltransferases"/>
    <property type="match status" value="6"/>
</dbReference>
<dbReference type="Gene3D" id="2.30.38.10">
    <property type="entry name" value="Luciferase, Domain 3"/>
    <property type="match status" value="2"/>
</dbReference>
<dbReference type="Gene3D" id="1.10.1200.10">
    <property type="entry name" value="ACP-like"/>
    <property type="match status" value="2"/>
</dbReference>
<dbReference type="CDD" id="cd19540">
    <property type="entry name" value="LCL_NRPS-like"/>
    <property type="match status" value="1"/>
</dbReference>
<dbReference type="InterPro" id="IPR001242">
    <property type="entry name" value="Condensation_dom"/>
</dbReference>
<reference evidence="8 9" key="1">
    <citation type="submission" date="2018-06" db="EMBL/GenBank/DDBJ databases">
        <authorList>
            <consortium name="Pathogen Informatics"/>
            <person name="Doyle S."/>
        </authorList>
    </citation>
    <scope>NUCLEOTIDE SEQUENCE [LARGE SCALE GENOMIC DNA]</scope>
    <source>
        <strain evidence="8 9">NCTC10994</strain>
    </source>
</reference>
<dbReference type="Proteomes" id="UP000249091">
    <property type="component" value="Chromosome 1"/>
</dbReference>
<name>A0A2X4TZ36_9NOCA</name>
<dbReference type="Gene3D" id="3.30.559.30">
    <property type="entry name" value="Nonribosomal peptide synthetase, condensation domain"/>
    <property type="match status" value="3"/>
</dbReference>
<dbReference type="InterPro" id="IPR006162">
    <property type="entry name" value="Ppantetheine_attach_site"/>
</dbReference>
<dbReference type="InterPro" id="IPR000873">
    <property type="entry name" value="AMP-dep_synth/lig_dom"/>
</dbReference>
<protein>
    <submittedName>
        <fullName evidence="8">Non-ribosomal peptide synthetase</fullName>
    </submittedName>
</protein>
<dbReference type="Gene3D" id="3.30.300.30">
    <property type="match status" value="2"/>
</dbReference>
<keyword evidence="4" id="KW-0597">Phosphoprotein</keyword>
<dbReference type="KEGG" id="rcr:NCTC10994_01988"/>
<dbReference type="InterPro" id="IPR010060">
    <property type="entry name" value="NRPS_synth"/>
</dbReference>
<dbReference type="NCBIfam" id="TIGR01733">
    <property type="entry name" value="AA-adenyl-dom"/>
    <property type="match status" value="2"/>
</dbReference>
<dbReference type="GO" id="GO:0005737">
    <property type="term" value="C:cytoplasm"/>
    <property type="evidence" value="ECO:0007669"/>
    <property type="project" value="TreeGrafter"/>
</dbReference>
<dbReference type="InterPro" id="IPR020806">
    <property type="entry name" value="PKS_PP-bd"/>
</dbReference>
<dbReference type="InterPro" id="IPR009081">
    <property type="entry name" value="PP-bd_ACP"/>
</dbReference>
<dbReference type="GO" id="GO:0003824">
    <property type="term" value="F:catalytic activity"/>
    <property type="evidence" value="ECO:0007669"/>
    <property type="project" value="InterPro"/>
</dbReference>
<dbReference type="PANTHER" id="PTHR45527:SF1">
    <property type="entry name" value="FATTY ACID SYNTHASE"/>
    <property type="match status" value="1"/>
</dbReference>
<dbReference type="STRING" id="1219011.GCA_001895045_03081"/>
<dbReference type="GO" id="GO:0017000">
    <property type="term" value="P:antibiotic biosynthetic process"/>
    <property type="evidence" value="ECO:0007669"/>
    <property type="project" value="UniProtKB-KW"/>
</dbReference>